<feature type="transmembrane region" description="Helical" evidence="2">
    <location>
        <begin position="62"/>
        <end position="82"/>
    </location>
</feature>
<comment type="caution">
    <text evidence="3">The sequence shown here is derived from an EMBL/GenBank/DDBJ whole genome shotgun (WGS) entry which is preliminary data.</text>
</comment>
<evidence type="ECO:0000313" key="3">
    <source>
        <dbReference type="EMBL" id="GGO73280.1"/>
    </source>
</evidence>
<feature type="region of interest" description="Disordered" evidence="1">
    <location>
        <begin position="29"/>
        <end position="56"/>
    </location>
</feature>
<reference evidence="3" key="2">
    <citation type="submission" date="2020-09" db="EMBL/GenBank/DDBJ databases">
        <authorList>
            <person name="Sun Q."/>
            <person name="Zhou Y."/>
        </authorList>
    </citation>
    <scope>NUCLEOTIDE SEQUENCE</scope>
    <source>
        <strain evidence="3">CGMCC 4.7368</strain>
    </source>
</reference>
<organism evidence="3 4">
    <name type="scientific">Nonomuraea cavernae</name>
    <dbReference type="NCBI Taxonomy" id="2045107"/>
    <lineage>
        <taxon>Bacteria</taxon>
        <taxon>Bacillati</taxon>
        <taxon>Actinomycetota</taxon>
        <taxon>Actinomycetes</taxon>
        <taxon>Streptosporangiales</taxon>
        <taxon>Streptosporangiaceae</taxon>
        <taxon>Nonomuraea</taxon>
    </lineage>
</organism>
<evidence type="ECO:0000256" key="2">
    <source>
        <dbReference type="SAM" id="Phobius"/>
    </source>
</evidence>
<evidence type="ECO:0000256" key="1">
    <source>
        <dbReference type="SAM" id="MobiDB-lite"/>
    </source>
</evidence>
<dbReference type="EMBL" id="BMNH01000013">
    <property type="protein sequence ID" value="GGO73280.1"/>
    <property type="molecule type" value="Genomic_DNA"/>
</dbReference>
<dbReference type="AlphaFoldDB" id="A0A917Z2D2"/>
<reference evidence="3" key="1">
    <citation type="journal article" date="2014" name="Int. J. Syst. Evol. Microbiol.">
        <title>Complete genome sequence of Corynebacterium casei LMG S-19264T (=DSM 44701T), isolated from a smear-ripened cheese.</title>
        <authorList>
            <consortium name="US DOE Joint Genome Institute (JGI-PGF)"/>
            <person name="Walter F."/>
            <person name="Albersmeier A."/>
            <person name="Kalinowski J."/>
            <person name="Ruckert C."/>
        </authorList>
    </citation>
    <scope>NUCLEOTIDE SEQUENCE</scope>
    <source>
        <strain evidence="3">CGMCC 4.7368</strain>
    </source>
</reference>
<protein>
    <submittedName>
        <fullName evidence="3">Uncharacterized protein</fullName>
    </submittedName>
</protein>
<evidence type="ECO:0000313" key="4">
    <source>
        <dbReference type="Proteomes" id="UP000646523"/>
    </source>
</evidence>
<sequence>MIFVMSHGDDLDARFDALVSQIGDDERRRMRTAAAKAARASRSPRSARRATPAGPPRRTPRVLLAVAVVFAVLLAGGLVVAFRPDVLSAIRQAAGPVPEETLPVSSAPWAAGPFAGSPAETYADGITGFVMPPATALGGLSEKDVAKALKRTRELLAAAYLDHATLMGGRPAAFIKALDPAQRGAFRENLDHGTKDDFDSRTWVASFAPKTAELATDVIKVKGRTTLAAAKEEGHTGVRVKINYLLVYDDSAPDSVAPSGPPSDPYELDRPEREGCQASDPT</sequence>
<name>A0A917Z2D2_9ACTN</name>
<keyword evidence="2" id="KW-0472">Membrane</keyword>
<keyword evidence="4" id="KW-1185">Reference proteome</keyword>
<accession>A0A917Z2D2</accession>
<proteinExistence type="predicted"/>
<feature type="compositionally biased region" description="Low complexity" evidence="1">
    <location>
        <begin position="32"/>
        <end position="52"/>
    </location>
</feature>
<keyword evidence="2" id="KW-0812">Transmembrane</keyword>
<keyword evidence="2" id="KW-1133">Transmembrane helix</keyword>
<feature type="region of interest" description="Disordered" evidence="1">
    <location>
        <begin position="252"/>
        <end position="282"/>
    </location>
</feature>
<gene>
    <name evidence="3" type="ORF">GCM10012289_43300</name>
</gene>
<dbReference type="Proteomes" id="UP000646523">
    <property type="component" value="Unassembled WGS sequence"/>
</dbReference>